<proteinExistence type="predicted"/>
<dbReference type="Proteomes" id="UP000003773">
    <property type="component" value="Unassembled WGS sequence"/>
</dbReference>
<evidence type="ECO:0000313" key="2">
    <source>
        <dbReference type="EMBL" id="EDN82230.1"/>
    </source>
</evidence>
<sequence>MTQPEQSRKPRIAHQSTERMNELRAQQKSFALQNMRSKGLGNAGLPFKATGHKGGISRQGSKRG</sequence>
<comment type="caution">
    <text evidence="2">The sequence shown here is derived from an EMBL/GenBank/DDBJ whole genome shotgun (WGS) entry which is preliminary data.</text>
</comment>
<evidence type="ECO:0000256" key="1">
    <source>
        <dbReference type="SAM" id="MobiDB-lite"/>
    </source>
</evidence>
<dbReference type="HOGENOM" id="CLU_207000_0_0_11"/>
<protein>
    <submittedName>
        <fullName evidence="2">Uncharacterized protein</fullName>
    </submittedName>
</protein>
<accession>A7A915</accession>
<feature type="region of interest" description="Disordered" evidence="1">
    <location>
        <begin position="38"/>
        <end position="64"/>
    </location>
</feature>
<evidence type="ECO:0000313" key="3">
    <source>
        <dbReference type="Proteomes" id="UP000003773"/>
    </source>
</evidence>
<gene>
    <name evidence="2" type="ORF">BIFADO_02358</name>
</gene>
<name>A7A915_BIFAD</name>
<dbReference type="AlphaFoldDB" id="A7A915"/>
<dbReference type="EMBL" id="AAXD02000074">
    <property type="protein sequence ID" value="EDN82230.1"/>
    <property type="molecule type" value="Genomic_DNA"/>
</dbReference>
<organism evidence="2 3">
    <name type="scientific">Bifidobacterium adolescentis L2-32</name>
    <dbReference type="NCBI Taxonomy" id="411481"/>
    <lineage>
        <taxon>Bacteria</taxon>
        <taxon>Bacillati</taxon>
        <taxon>Actinomycetota</taxon>
        <taxon>Actinomycetes</taxon>
        <taxon>Bifidobacteriales</taxon>
        <taxon>Bifidobacteriaceae</taxon>
        <taxon>Bifidobacterium</taxon>
    </lineage>
</organism>
<reference evidence="2 3" key="1">
    <citation type="submission" date="2007-04" db="EMBL/GenBank/DDBJ databases">
        <authorList>
            <person name="Fulton L."/>
            <person name="Clifton S."/>
            <person name="Fulton B."/>
            <person name="Xu J."/>
            <person name="Minx P."/>
            <person name="Pepin K.H."/>
            <person name="Johnson M."/>
            <person name="Thiruvilangam P."/>
            <person name="Bhonagiri V."/>
            <person name="Nash W.E."/>
            <person name="Mardis E.R."/>
            <person name="Wilson R.K."/>
        </authorList>
    </citation>
    <scope>NUCLEOTIDE SEQUENCE [LARGE SCALE GENOMIC DNA]</scope>
    <source>
        <strain evidence="2 3">L2-32</strain>
    </source>
</reference>
<reference evidence="2 3" key="2">
    <citation type="submission" date="2007-05" db="EMBL/GenBank/DDBJ databases">
        <title>Draft genome sequence of Bifidobacterium adolescentis (L2-32).</title>
        <authorList>
            <person name="Sudarsanam P."/>
            <person name="Ley R."/>
            <person name="Guruge J."/>
            <person name="Turnbaugh P.J."/>
            <person name="Mahowald M."/>
            <person name="Liep D."/>
            <person name="Gordon J."/>
        </authorList>
    </citation>
    <scope>NUCLEOTIDE SEQUENCE [LARGE SCALE GENOMIC DNA]</scope>
    <source>
        <strain evidence="2 3">L2-32</strain>
    </source>
</reference>
<feature type="region of interest" description="Disordered" evidence="1">
    <location>
        <begin position="1"/>
        <end position="20"/>
    </location>
</feature>